<protein>
    <submittedName>
        <fullName evidence="2">DUF4402 domain-containing protein</fullName>
    </submittedName>
</protein>
<dbReference type="KEGG" id="ssin:G7078_01505"/>
<accession>A0A6G7ZKT6</accession>
<feature type="chain" id="PRO_5026130814" evidence="1">
    <location>
        <begin position="24"/>
        <end position="172"/>
    </location>
</feature>
<dbReference type="RefSeq" id="WP_166092290.1">
    <property type="nucleotide sequence ID" value="NZ_CP049871.1"/>
</dbReference>
<reference evidence="2 3" key="1">
    <citation type="submission" date="2020-03" db="EMBL/GenBank/DDBJ databases">
        <title>Sphingomonas sp. nov., isolated from fish.</title>
        <authorList>
            <person name="Hyun D.-W."/>
            <person name="Bae J.-W."/>
        </authorList>
    </citation>
    <scope>NUCLEOTIDE SEQUENCE [LARGE SCALE GENOMIC DNA]</scope>
    <source>
        <strain evidence="2 3">HDW15C</strain>
    </source>
</reference>
<proteinExistence type="predicted"/>
<organism evidence="2 3">
    <name type="scientific">Sphingomonas sinipercae</name>
    <dbReference type="NCBI Taxonomy" id="2714944"/>
    <lineage>
        <taxon>Bacteria</taxon>
        <taxon>Pseudomonadati</taxon>
        <taxon>Pseudomonadota</taxon>
        <taxon>Alphaproteobacteria</taxon>
        <taxon>Sphingomonadales</taxon>
        <taxon>Sphingomonadaceae</taxon>
        <taxon>Sphingomonas</taxon>
    </lineage>
</organism>
<dbReference type="EMBL" id="CP049871">
    <property type="protein sequence ID" value="QIL01594.1"/>
    <property type="molecule type" value="Genomic_DNA"/>
</dbReference>
<dbReference type="AlphaFoldDB" id="A0A6G7ZKT6"/>
<feature type="signal peptide" evidence="1">
    <location>
        <begin position="1"/>
        <end position="23"/>
    </location>
</feature>
<gene>
    <name evidence="2" type="ORF">G7078_01505</name>
</gene>
<dbReference type="Pfam" id="PF14352">
    <property type="entry name" value="DUF4402"/>
    <property type="match status" value="1"/>
</dbReference>
<dbReference type="InterPro" id="IPR025514">
    <property type="entry name" value="DUF4402"/>
</dbReference>
<evidence type="ECO:0000256" key="1">
    <source>
        <dbReference type="SAM" id="SignalP"/>
    </source>
</evidence>
<evidence type="ECO:0000313" key="3">
    <source>
        <dbReference type="Proteomes" id="UP000502502"/>
    </source>
</evidence>
<keyword evidence="1" id="KW-0732">Signal</keyword>
<sequence>MGTSKLMIAALAAALTVPTGAQAAGVPATTDSGGKALILVPLTLTKIDDLDFGTVIPSSVSGVVTINATTGARSFAGGVTGISTVAGNRAEFAGAGSPSQQVILALSPPAQLTSAAGDTVDVLGLTLNGSAIRTIDPTTRAFFVGVGGSLLIGGDQPEGDYSADFSLTAIYQ</sequence>
<dbReference type="Proteomes" id="UP000502502">
    <property type="component" value="Chromosome"/>
</dbReference>
<keyword evidence="3" id="KW-1185">Reference proteome</keyword>
<name>A0A6G7ZKT6_9SPHN</name>
<evidence type="ECO:0000313" key="2">
    <source>
        <dbReference type="EMBL" id="QIL01594.1"/>
    </source>
</evidence>